<dbReference type="eggNOG" id="ENOG502S3NW">
    <property type="taxonomic scope" value="Eukaryota"/>
</dbReference>
<gene>
    <name evidence="2" type="ORF">GQ26_0200540</name>
</gene>
<reference key="1">
    <citation type="journal article" date="2014" name="PLoS Genet.">
        <title>Signature Gene Expression Reveals Novel Clues to the Molecular Mechanisms of Dimorphic Transition in Penicillium marneffei.</title>
        <authorList>
            <person name="Yang E."/>
            <person name="Wang G."/>
            <person name="Cai J."/>
            <person name="Woo P.C."/>
            <person name="Lau S.K."/>
            <person name="Yuen K.-Y."/>
            <person name="Chow W.-N."/>
            <person name="Lin X."/>
        </authorList>
    </citation>
    <scope>NUCLEOTIDE SEQUENCE [LARGE SCALE GENOMIC DNA]</scope>
    <source>
        <strain>PM1</strain>
    </source>
</reference>
<evidence type="ECO:0000313" key="2">
    <source>
        <dbReference type="EMBL" id="KFX46056.1"/>
    </source>
</evidence>
<keyword evidence="1" id="KW-0472">Membrane</keyword>
<feature type="transmembrane region" description="Helical" evidence="1">
    <location>
        <begin position="12"/>
        <end position="31"/>
    </location>
</feature>
<name>A0A093VH83_TALMA</name>
<keyword evidence="1" id="KW-0812">Transmembrane</keyword>
<comment type="caution">
    <text evidence="2">The sequence shown here is derived from an EMBL/GenBank/DDBJ whole genome shotgun (WGS) entry which is preliminary data.</text>
</comment>
<dbReference type="AlphaFoldDB" id="A0A093VH83"/>
<keyword evidence="2" id="KW-0378">Hydrolase</keyword>
<proteinExistence type="predicted"/>
<dbReference type="HOGENOM" id="CLU_173507_0_0_1"/>
<keyword evidence="2" id="KW-0645">Protease</keyword>
<evidence type="ECO:0000256" key="1">
    <source>
        <dbReference type="SAM" id="Phobius"/>
    </source>
</evidence>
<reference evidence="2" key="2">
    <citation type="journal article" date="2014" name="PLoS Genet.">
        <title>Signature gene expression reveals novel clues to the molecular mechanisms of dimorphic transition in Penicillium marneffei.</title>
        <authorList>
            <person name="Yang E."/>
            <person name="Wang G."/>
            <person name="Cai J."/>
            <person name="Woo P.C."/>
            <person name="Lau S.K."/>
            <person name="Yuen K.-Y."/>
            <person name="Chow W.-N."/>
            <person name="Lin X."/>
        </authorList>
    </citation>
    <scope>NUCLEOTIDE SEQUENCE</scope>
    <source>
        <strain evidence="2">PM1</strain>
    </source>
</reference>
<protein>
    <submittedName>
        <fullName evidence="2">Protease HtpX</fullName>
    </submittedName>
</protein>
<dbReference type="GO" id="GO:0006508">
    <property type="term" value="P:proteolysis"/>
    <property type="evidence" value="ECO:0007669"/>
    <property type="project" value="UniProtKB-KW"/>
</dbReference>
<dbReference type="EMBL" id="JPOX01000020">
    <property type="protein sequence ID" value="KFX46056.1"/>
    <property type="molecule type" value="Genomic_DNA"/>
</dbReference>
<accession>A0A093VH83</accession>
<sequence length="87" mass="9838">MPTQLDKALSSKNLLLGFAGIITAVSAWSIWGSDMFPAEPDPKGEPEEWTTEELKRWLRARNLMPSDEASREALIERVRANLRPTRS</sequence>
<keyword evidence="1" id="KW-1133">Transmembrane helix</keyword>
<dbReference type="GO" id="GO:0008233">
    <property type="term" value="F:peptidase activity"/>
    <property type="evidence" value="ECO:0007669"/>
    <property type="project" value="UniProtKB-KW"/>
</dbReference>
<organism evidence="2">
    <name type="scientific">Talaromyces marneffei PM1</name>
    <dbReference type="NCBI Taxonomy" id="1077442"/>
    <lineage>
        <taxon>Eukaryota</taxon>
        <taxon>Fungi</taxon>
        <taxon>Dikarya</taxon>
        <taxon>Ascomycota</taxon>
        <taxon>Pezizomycotina</taxon>
        <taxon>Eurotiomycetes</taxon>
        <taxon>Eurotiomycetidae</taxon>
        <taxon>Eurotiales</taxon>
        <taxon>Trichocomaceae</taxon>
        <taxon>Talaromyces</taxon>
        <taxon>Talaromyces sect. Talaromyces</taxon>
    </lineage>
</organism>